<reference evidence="2" key="1">
    <citation type="journal article" date="2019" name="Int. J. Syst. Evol. Microbiol.">
        <title>The Global Catalogue of Microorganisms (GCM) 10K type strain sequencing project: providing services to taxonomists for standard genome sequencing and annotation.</title>
        <authorList>
            <consortium name="The Broad Institute Genomics Platform"/>
            <consortium name="The Broad Institute Genome Sequencing Center for Infectious Disease"/>
            <person name="Wu L."/>
            <person name="Ma J."/>
        </authorList>
    </citation>
    <scope>NUCLEOTIDE SEQUENCE [LARGE SCALE GENOMIC DNA]</scope>
    <source>
        <strain evidence="2">JCM 13250</strain>
    </source>
</reference>
<gene>
    <name evidence="1" type="ORF">GCM10009682_09110</name>
</gene>
<comment type="caution">
    <text evidence="1">The sequence shown here is derived from an EMBL/GenBank/DDBJ whole genome shotgun (WGS) entry which is preliminary data.</text>
</comment>
<dbReference type="InterPro" id="IPR023214">
    <property type="entry name" value="HAD_sf"/>
</dbReference>
<dbReference type="NCBIfam" id="TIGR01509">
    <property type="entry name" value="HAD-SF-IA-v3"/>
    <property type="match status" value="1"/>
</dbReference>
<evidence type="ECO:0000313" key="2">
    <source>
        <dbReference type="Proteomes" id="UP001500218"/>
    </source>
</evidence>
<proteinExistence type="predicted"/>
<dbReference type="RefSeq" id="WP_344126543.1">
    <property type="nucleotide sequence ID" value="NZ_BAAALT010000017.1"/>
</dbReference>
<dbReference type="EMBL" id="BAAALT010000017">
    <property type="protein sequence ID" value="GAA1789238.1"/>
    <property type="molecule type" value="Genomic_DNA"/>
</dbReference>
<name>A0ABP4XQ50_9ACTN</name>
<keyword evidence="2" id="KW-1185">Reference proteome</keyword>
<dbReference type="GO" id="GO:0016787">
    <property type="term" value="F:hydrolase activity"/>
    <property type="evidence" value="ECO:0007669"/>
    <property type="project" value="UniProtKB-KW"/>
</dbReference>
<dbReference type="InterPro" id="IPR036412">
    <property type="entry name" value="HAD-like_sf"/>
</dbReference>
<dbReference type="Pfam" id="PF00702">
    <property type="entry name" value="Hydrolase"/>
    <property type="match status" value="1"/>
</dbReference>
<evidence type="ECO:0000313" key="1">
    <source>
        <dbReference type="EMBL" id="GAA1789238.1"/>
    </source>
</evidence>
<dbReference type="Gene3D" id="1.10.150.240">
    <property type="entry name" value="Putative phosphatase, domain 2"/>
    <property type="match status" value="1"/>
</dbReference>
<protein>
    <submittedName>
        <fullName evidence="1">HAD-IA family hydrolase</fullName>
    </submittedName>
</protein>
<dbReference type="InterPro" id="IPR023198">
    <property type="entry name" value="PGP-like_dom2"/>
</dbReference>
<dbReference type="Proteomes" id="UP001500218">
    <property type="component" value="Unassembled WGS sequence"/>
</dbReference>
<accession>A0ABP4XQ50</accession>
<sequence length="194" mass="20707">MSVTHLVVDLGGVLFRFDHAKRLDVLAGVFGLPAGRVHELLWESGFSADCDSGRYASAARVRARIRALVGFDGGDAELDEAWCSAFEPDPAVLATVVGGRGGRTLSLFTNNGPLEEEVLPRLHPDAFAPFDHLFFSWRLEGRKPDPAAFAAVAAALDATGDEILFVDDSAVNVAAARAAGWQGVRFDRSGLELA</sequence>
<keyword evidence="1" id="KW-0378">Hydrolase</keyword>
<dbReference type="Gene3D" id="3.40.50.1000">
    <property type="entry name" value="HAD superfamily/HAD-like"/>
    <property type="match status" value="1"/>
</dbReference>
<organism evidence="1 2">
    <name type="scientific">Luedemannella flava</name>
    <dbReference type="NCBI Taxonomy" id="349316"/>
    <lineage>
        <taxon>Bacteria</taxon>
        <taxon>Bacillati</taxon>
        <taxon>Actinomycetota</taxon>
        <taxon>Actinomycetes</taxon>
        <taxon>Micromonosporales</taxon>
        <taxon>Micromonosporaceae</taxon>
        <taxon>Luedemannella</taxon>
    </lineage>
</organism>
<dbReference type="SUPFAM" id="SSF56784">
    <property type="entry name" value="HAD-like"/>
    <property type="match status" value="1"/>
</dbReference>
<dbReference type="PANTHER" id="PTHR43611">
    <property type="entry name" value="ALPHA-D-GLUCOSE 1-PHOSPHATE PHOSPHATASE"/>
    <property type="match status" value="1"/>
</dbReference>
<dbReference type="PANTHER" id="PTHR43611:SF3">
    <property type="entry name" value="FLAVIN MONONUCLEOTIDE HYDROLASE 1, CHLOROPLATIC"/>
    <property type="match status" value="1"/>
</dbReference>
<dbReference type="PRINTS" id="PR00413">
    <property type="entry name" value="HADHALOGNASE"/>
</dbReference>
<dbReference type="InterPro" id="IPR006439">
    <property type="entry name" value="HAD-SF_hydro_IA"/>
</dbReference>